<dbReference type="GO" id="GO:0110142">
    <property type="term" value="C:ubiquinone biosynthesis complex"/>
    <property type="evidence" value="ECO:0007669"/>
    <property type="project" value="UniProtKB-ARBA"/>
</dbReference>
<organism evidence="8 9">
    <name type="scientific">Phormidium tenue NIES-30</name>
    <dbReference type="NCBI Taxonomy" id="549789"/>
    <lineage>
        <taxon>Bacteria</taxon>
        <taxon>Bacillati</taxon>
        <taxon>Cyanobacteriota</taxon>
        <taxon>Cyanophyceae</taxon>
        <taxon>Oscillatoriophycideae</taxon>
        <taxon>Oscillatoriales</taxon>
        <taxon>Oscillatoriaceae</taxon>
        <taxon>Phormidium</taxon>
    </lineage>
</organism>
<dbReference type="Proteomes" id="UP000185557">
    <property type="component" value="Unassembled WGS sequence"/>
</dbReference>
<keyword evidence="5" id="KW-0560">Oxidoreductase</keyword>
<dbReference type="Gene3D" id="3.50.50.60">
    <property type="entry name" value="FAD/NAD(P)-binding domain"/>
    <property type="match status" value="2"/>
</dbReference>
<keyword evidence="4" id="KW-0274">FAD</keyword>
<dbReference type="PANTHER" id="PTHR43876:SF7">
    <property type="entry name" value="UBIQUINONE BIOSYNTHESIS MONOOXYGENASE COQ6, MITOCHONDRIAL"/>
    <property type="match status" value="1"/>
</dbReference>
<dbReference type="PANTHER" id="PTHR43876">
    <property type="entry name" value="UBIQUINONE BIOSYNTHESIS MONOOXYGENASE COQ6, MITOCHONDRIAL"/>
    <property type="match status" value="1"/>
</dbReference>
<sequence length="432" mass="46734">MTATTPQFSSPSPSDYPQLALQPADLTVDVAIVGGGIVGLTLAAALAPSGMQIAVIEAQTAAAAASRQRAYAFSLTSADIFKGLGLWPQVGPHICHFDQVQLSDGDYGKVVRFLPSDLGTNAVYYGAEHGVLMAALQGAIATFSNVHYLCSATLGEIHDQGECTVAAVSMPEGDVTVRSPLFVAADGKGSLLRRRSGIGSFGWRYRQSCVTAVLAPEHSHQNTAYERFWPSGPFAILPLPGQRCQVVWTVPHAEAEAILHLPEAEFIAELQKRYGHQMGQLRRLTAPAMFPVQLMQCDRYVLPRLALVGDAAHSCHPVGGQGLNMGIRDAAALADVLSAAHQQGQDLGSLSVLRRYERWRRLENWVILSFTDGLTRIFSNRLLPVVVLRRSGLWVLSHVPPVKRLALRLMTGRLGRVPRLAQLGRQGSNSVR</sequence>
<dbReference type="GO" id="GO:0004497">
    <property type="term" value="F:monooxygenase activity"/>
    <property type="evidence" value="ECO:0007669"/>
    <property type="project" value="UniProtKB-KW"/>
</dbReference>
<dbReference type="SUPFAM" id="SSF51905">
    <property type="entry name" value="FAD/NAD(P)-binding domain"/>
    <property type="match status" value="1"/>
</dbReference>
<dbReference type="NCBIfam" id="TIGR01988">
    <property type="entry name" value="Ubi-OHases"/>
    <property type="match status" value="1"/>
</dbReference>
<dbReference type="InterPro" id="IPR002938">
    <property type="entry name" value="FAD-bd"/>
</dbReference>
<keyword evidence="9" id="KW-1185">Reference proteome</keyword>
<dbReference type="GO" id="GO:0071949">
    <property type="term" value="F:FAD binding"/>
    <property type="evidence" value="ECO:0007669"/>
    <property type="project" value="InterPro"/>
</dbReference>
<dbReference type="PROSITE" id="PS01304">
    <property type="entry name" value="UBIH"/>
    <property type="match status" value="1"/>
</dbReference>
<dbReference type="GO" id="GO:0016705">
    <property type="term" value="F:oxidoreductase activity, acting on paired donors, with incorporation or reduction of molecular oxygen"/>
    <property type="evidence" value="ECO:0007669"/>
    <property type="project" value="InterPro"/>
</dbReference>
<evidence type="ECO:0000256" key="2">
    <source>
        <dbReference type="ARBA" id="ARBA00005349"/>
    </source>
</evidence>
<dbReference type="STRING" id="549789.NIES30_22500"/>
<dbReference type="OrthoDB" id="9766816at2"/>
<dbReference type="NCBIfam" id="NF005612">
    <property type="entry name" value="PRK07364.1"/>
    <property type="match status" value="1"/>
</dbReference>
<evidence type="ECO:0000313" key="8">
    <source>
        <dbReference type="EMBL" id="OKH44402.1"/>
    </source>
</evidence>
<dbReference type="InterPro" id="IPR010971">
    <property type="entry name" value="UbiH/COQ6"/>
</dbReference>
<feature type="domain" description="FAD-binding" evidence="7">
    <location>
        <begin position="28"/>
        <end position="367"/>
    </location>
</feature>
<evidence type="ECO:0000256" key="5">
    <source>
        <dbReference type="ARBA" id="ARBA00023002"/>
    </source>
</evidence>
<evidence type="ECO:0000256" key="3">
    <source>
        <dbReference type="ARBA" id="ARBA00022630"/>
    </source>
</evidence>
<keyword evidence="6" id="KW-0503">Monooxygenase</keyword>
<dbReference type="EMBL" id="MRCG01000023">
    <property type="protein sequence ID" value="OKH44402.1"/>
    <property type="molecule type" value="Genomic_DNA"/>
</dbReference>
<dbReference type="Pfam" id="PF01494">
    <property type="entry name" value="FAD_binding_3"/>
    <property type="match status" value="1"/>
</dbReference>
<evidence type="ECO:0000256" key="4">
    <source>
        <dbReference type="ARBA" id="ARBA00022827"/>
    </source>
</evidence>
<protein>
    <submittedName>
        <fullName evidence="8">2-octaprenyl-6-methoxyphenyl hydroxylase</fullName>
    </submittedName>
</protein>
<evidence type="ECO:0000313" key="9">
    <source>
        <dbReference type="Proteomes" id="UP000185557"/>
    </source>
</evidence>
<name>A0A1U7IZK7_9CYAN</name>
<comment type="cofactor">
    <cofactor evidence="1">
        <name>FAD</name>
        <dbReference type="ChEBI" id="CHEBI:57692"/>
    </cofactor>
</comment>
<keyword evidence="3" id="KW-0285">Flavoprotein</keyword>
<dbReference type="InterPro" id="IPR036188">
    <property type="entry name" value="FAD/NAD-bd_sf"/>
</dbReference>
<reference evidence="8 9" key="1">
    <citation type="submission" date="2016-11" db="EMBL/GenBank/DDBJ databases">
        <title>Draft Genome Sequences of Nine Cyanobacterial Strains from Diverse Habitats.</title>
        <authorList>
            <person name="Zhu T."/>
            <person name="Hou S."/>
            <person name="Lu X."/>
            <person name="Hess W.R."/>
        </authorList>
    </citation>
    <scope>NUCLEOTIDE SEQUENCE [LARGE SCALE GENOMIC DNA]</scope>
    <source>
        <strain evidence="8 9">NIES-30</strain>
    </source>
</reference>
<dbReference type="InterPro" id="IPR018168">
    <property type="entry name" value="Ubi_Hdrlase_CS"/>
</dbReference>
<dbReference type="AlphaFoldDB" id="A0A1U7IZK7"/>
<evidence type="ECO:0000259" key="7">
    <source>
        <dbReference type="Pfam" id="PF01494"/>
    </source>
</evidence>
<comment type="caution">
    <text evidence="8">The sequence shown here is derived from an EMBL/GenBank/DDBJ whole genome shotgun (WGS) entry which is preliminary data.</text>
</comment>
<evidence type="ECO:0000256" key="6">
    <source>
        <dbReference type="ARBA" id="ARBA00023033"/>
    </source>
</evidence>
<dbReference type="RefSeq" id="WP_073610703.1">
    <property type="nucleotide sequence ID" value="NZ_MRCG01000023.1"/>
</dbReference>
<proteinExistence type="inferred from homology"/>
<dbReference type="FunFam" id="3.50.50.60:FF:000021">
    <property type="entry name" value="Ubiquinone biosynthesis monooxygenase COQ6"/>
    <property type="match status" value="1"/>
</dbReference>
<dbReference type="InterPro" id="IPR051205">
    <property type="entry name" value="UbiH/COQ6_monooxygenase"/>
</dbReference>
<dbReference type="GO" id="GO:0006744">
    <property type="term" value="P:ubiquinone biosynthetic process"/>
    <property type="evidence" value="ECO:0007669"/>
    <property type="project" value="InterPro"/>
</dbReference>
<dbReference type="PRINTS" id="PR00420">
    <property type="entry name" value="RNGMNOXGNASE"/>
</dbReference>
<accession>A0A1U7IZK7</accession>
<evidence type="ECO:0000256" key="1">
    <source>
        <dbReference type="ARBA" id="ARBA00001974"/>
    </source>
</evidence>
<gene>
    <name evidence="8" type="ORF">NIES30_22500</name>
</gene>
<comment type="similarity">
    <text evidence="2">Belongs to the UbiH/COQ6 family.</text>
</comment>